<dbReference type="GO" id="GO:0000155">
    <property type="term" value="F:phosphorelay sensor kinase activity"/>
    <property type="evidence" value="ECO:0007669"/>
    <property type="project" value="InterPro"/>
</dbReference>
<evidence type="ECO:0000256" key="10">
    <source>
        <dbReference type="ARBA" id="ARBA00023012"/>
    </source>
</evidence>
<dbReference type="SUPFAM" id="SSF52172">
    <property type="entry name" value="CheY-like"/>
    <property type="match status" value="1"/>
</dbReference>
<dbReference type="InterPro" id="IPR003661">
    <property type="entry name" value="HisK_dim/P_dom"/>
</dbReference>
<dbReference type="CDD" id="cd17546">
    <property type="entry name" value="REC_hyHK_CKI1_RcsC-like"/>
    <property type="match status" value="1"/>
</dbReference>
<dbReference type="InterPro" id="IPR003594">
    <property type="entry name" value="HATPase_dom"/>
</dbReference>
<dbReference type="PANTHER" id="PTHR45339">
    <property type="entry name" value="HYBRID SIGNAL TRANSDUCTION HISTIDINE KINASE J"/>
    <property type="match status" value="1"/>
</dbReference>
<dbReference type="CDD" id="cd00082">
    <property type="entry name" value="HisKA"/>
    <property type="match status" value="1"/>
</dbReference>
<dbReference type="Pfam" id="PF02518">
    <property type="entry name" value="HATPase_c"/>
    <property type="match status" value="1"/>
</dbReference>
<keyword evidence="15" id="KW-0732">Signal</keyword>
<gene>
    <name evidence="19" type="ORF">BTO08_18410</name>
</gene>
<dbReference type="PROSITE" id="PS50894">
    <property type="entry name" value="HPT"/>
    <property type="match status" value="1"/>
</dbReference>
<dbReference type="RefSeq" id="WP_105062036.1">
    <property type="nucleotide sequence ID" value="NZ_MSCJ01000003.1"/>
</dbReference>
<dbReference type="InterPro" id="IPR008207">
    <property type="entry name" value="Sig_transdc_His_kin_Hpt_dom"/>
</dbReference>
<evidence type="ECO:0000256" key="7">
    <source>
        <dbReference type="ARBA" id="ARBA00022741"/>
    </source>
</evidence>
<evidence type="ECO:0000256" key="15">
    <source>
        <dbReference type="SAM" id="SignalP"/>
    </source>
</evidence>
<feature type="modified residue" description="4-aspartylphosphate" evidence="13">
    <location>
        <position position="1105"/>
    </location>
</feature>
<dbReference type="InterPro" id="IPR001638">
    <property type="entry name" value="Solute-binding_3/MltF_N"/>
</dbReference>
<keyword evidence="7" id="KW-0547">Nucleotide-binding</keyword>
<evidence type="ECO:0000259" key="18">
    <source>
        <dbReference type="PROSITE" id="PS50894"/>
    </source>
</evidence>
<feature type="transmembrane region" description="Helical" evidence="14">
    <location>
        <begin position="501"/>
        <end position="523"/>
    </location>
</feature>
<dbReference type="Pfam" id="PF00512">
    <property type="entry name" value="HisKA"/>
    <property type="match status" value="1"/>
</dbReference>
<comment type="subcellular location">
    <subcellularLocation>
        <location evidence="2">Cell membrane</location>
        <topology evidence="2">Multi-pass membrane protein</topology>
    </subcellularLocation>
</comment>
<dbReference type="CDD" id="cd16922">
    <property type="entry name" value="HATPase_EvgS-ArcB-TorS-like"/>
    <property type="match status" value="1"/>
</dbReference>
<evidence type="ECO:0000256" key="11">
    <source>
        <dbReference type="ARBA" id="ARBA00023136"/>
    </source>
</evidence>
<dbReference type="PRINTS" id="PR00344">
    <property type="entry name" value="BCTRLSENSOR"/>
</dbReference>
<dbReference type="SUPFAM" id="SSF53850">
    <property type="entry name" value="Periplasmic binding protein-like II"/>
    <property type="match status" value="2"/>
</dbReference>
<keyword evidence="4" id="KW-1003">Cell membrane</keyword>
<keyword evidence="10" id="KW-0902">Two-component regulatory system</keyword>
<feature type="chain" id="PRO_5015454269" description="histidine kinase" evidence="15">
    <location>
        <begin position="19"/>
        <end position="1311"/>
    </location>
</feature>
<dbReference type="Gene3D" id="1.20.120.160">
    <property type="entry name" value="HPT domain"/>
    <property type="match status" value="1"/>
</dbReference>
<dbReference type="SMART" id="SM00062">
    <property type="entry name" value="PBPb"/>
    <property type="match status" value="2"/>
</dbReference>
<evidence type="ECO:0000256" key="3">
    <source>
        <dbReference type="ARBA" id="ARBA00012438"/>
    </source>
</evidence>
<comment type="catalytic activity">
    <reaction evidence="1">
        <text>ATP + protein L-histidine = ADP + protein N-phospho-L-histidine.</text>
        <dbReference type="EC" id="2.7.13.3"/>
    </reaction>
</comment>
<evidence type="ECO:0000259" key="16">
    <source>
        <dbReference type="PROSITE" id="PS50109"/>
    </source>
</evidence>
<dbReference type="Gene3D" id="3.40.190.10">
    <property type="entry name" value="Periplasmic binding protein-like II"/>
    <property type="match status" value="4"/>
</dbReference>
<reference evidence="19 20" key="1">
    <citation type="submission" date="2016-12" db="EMBL/GenBank/DDBJ databases">
        <title>Diversity of luminous bacteria.</title>
        <authorList>
            <person name="Yoshizawa S."/>
            <person name="Kogure K."/>
        </authorList>
    </citation>
    <scope>NUCLEOTIDE SEQUENCE [LARGE SCALE GENOMIC DNA]</scope>
    <source>
        <strain evidence="19 20">LC1-200</strain>
    </source>
</reference>
<feature type="signal peptide" evidence="15">
    <location>
        <begin position="1"/>
        <end position="18"/>
    </location>
</feature>
<evidence type="ECO:0000259" key="17">
    <source>
        <dbReference type="PROSITE" id="PS50110"/>
    </source>
</evidence>
<protein>
    <recommendedName>
        <fullName evidence="3">histidine kinase</fullName>
        <ecNumber evidence="3">2.7.13.3</ecNumber>
    </recommendedName>
</protein>
<evidence type="ECO:0000256" key="6">
    <source>
        <dbReference type="ARBA" id="ARBA00022692"/>
    </source>
</evidence>
<dbReference type="CDD" id="cd00088">
    <property type="entry name" value="HPT"/>
    <property type="match status" value="1"/>
</dbReference>
<keyword evidence="9 14" id="KW-1133">Transmembrane helix</keyword>
<dbReference type="SUPFAM" id="SSF55874">
    <property type="entry name" value="ATPase domain of HSP90 chaperone/DNA topoisomerase II/histidine kinase"/>
    <property type="match status" value="1"/>
</dbReference>
<keyword evidence="8" id="KW-0067">ATP-binding</keyword>
<proteinExistence type="predicted"/>
<dbReference type="PROSITE" id="PS50109">
    <property type="entry name" value="HIS_KIN"/>
    <property type="match status" value="1"/>
</dbReference>
<dbReference type="InterPro" id="IPR005467">
    <property type="entry name" value="His_kinase_dom"/>
</dbReference>
<dbReference type="EC" id="2.7.13.3" evidence="3"/>
<dbReference type="InterPro" id="IPR036641">
    <property type="entry name" value="HPT_dom_sf"/>
</dbReference>
<evidence type="ECO:0000313" key="19">
    <source>
        <dbReference type="EMBL" id="PQJ62217.1"/>
    </source>
</evidence>
<dbReference type="Proteomes" id="UP000238730">
    <property type="component" value="Unassembled WGS sequence"/>
</dbReference>
<evidence type="ECO:0000313" key="20">
    <source>
        <dbReference type="Proteomes" id="UP000238730"/>
    </source>
</evidence>
<dbReference type="EMBL" id="MSCJ01000003">
    <property type="protein sequence ID" value="PQJ62217.1"/>
    <property type="molecule type" value="Genomic_DNA"/>
</dbReference>
<evidence type="ECO:0000256" key="5">
    <source>
        <dbReference type="ARBA" id="ARBA00022553"/>
    </source>
</evidence>
<evidence type="ECO:0000256" key="9">
    <source>
        <dbReference type="ARBA" id="ARBA00022989"/>
    </source>
</evidence>
<feature type="domain" description="Response regulatory" evidence="17">
    <location>
        <begin position="1056"/>
        <end position="1174"/>
    </location>
</feature>
<evidence type="ECO:0000256" key="13">
    <source>
        <dbReference type="PROSITE-ProRule" id="PRU00169"/>
    </source>
</evidence>
<dbReference type="Pfam" id="PF01627">
    <property type="entry name" value="Hpt"/>
    <property type="match status" value="1"/>
</dbReference>
<feature type="modified residue" description="Phosphohistidine" evidence="12">
    <location>
        <position position="1254"/>
    </location>
</feature>
<dbReference type="InterPro" id="IPR011006">
    <property type="entry name" value="CheY-like_superfamily"/>
</dbReference>
<dbReference type="Pfam" id="PF00497">
    <property type="entry name" value="SBP_bac_3"/>
    <property type="match status" value="2"/>
</dbReference>
<dbReference type="PANTHER" id="PTHR45339:SF1">
    <property type="entry name" value="HYBRID SIGNAL TRANSDUCTION HISTIDINE KINASE J"/>
    <property type="match status" value="1"/>
</dbReference>
<name>A0A2S7VJA6_PHOAN</name>
<dbReference type="Pfam" id="PF00072">
    <property type="entry name" value="Response_reg"/>
    <property type="match status" value="1"/>
</dbReference>
<keyword evidence="6 14" id="KW-0812">Transmembrane</keyword>
<dbReference type="InterPro" id="IPR001789">
    <property type="entry name" value="Sig_transdc_resp-reg_receiver"/>
</dbReference>
<dbReference type="OrthoDB" id="9810730at2"/>
<dbReference type="SUPFAM" id="SSF47226">
    <property type="entry name" value="Histidine-containing phosphotransfer domain, HPT domain"/>
    <property type="match status" value="1"/>
</dbReference>
<evidence type="ECO:0000256" key="12">
    <source>
        <dbReference type="PROSITE-ProRule" id="PRU00110"/>
    </source>
</evidence>
<accession>A0A2S7VJA6</accession>
<dbReference type="Gene3D" id="1.10.287.130">
    <property type="match status" value="1"/>
</dbReference>
<sequence>MRHFILLIILFISSLTWANTNDNVQKSTLKVGYLSLDWSPLSSLNEEKQVVGLLPDYMSIISHNAGYNVENIVYDTPTEILTALARNELDIAIGVSNSVEREKIFAFSKPLLAFPYAMISYSSSNILLNFNDKIIAIEKNSVLDGLLPQINKSISSISVPNSETALNSVKTGVTDAYIGNSILLNRLLENNDPSIPLQVTILEQLPLEQLHLASSKQNRAIIKQLNNAIIALSKTEINWLHNKWLKNNQINLLDYPSKIKLTGNERYFLQSMPTLKIGYQFDDNRLKDEDLLYLQVKDIAQKMTIELGINYEIIDIRDYPQAKAMLKSGEIDILSAVASSSLRKKELLFSMPYGQEGWVIVNKISNKNSYGITAKNSIGVIQSSFVKNLALNLYPNNRTISFDSKNEMLTALLNDQLDYAVISLSQAHVLLQNEFLGQLKIVPSKLDKHQRSIKFAVDNNNLQLRNIINKVITALPPENLTNSFRKWHSITIKSDVNYSKIIGWAIIVTTVIFSIITVIIYWNRRLSREITQRKNAEQKLTYLTNNFDGVLIQHLQKSHDPYDIEFLFISEKINHFIDYEASMIYKNPSLLFNILKQRDDFTSLYLAMQQAVSVGYWSTNLQIHSNALKPRWIELRCQISEVENGWQWNTIILDITQTKEQQVALMEANEKSLAATESKSRFLAMMSHEIRTPISGILSLLELMEPHTKTAELRQIHHNLSQSGRNLLNIVNDVLDFSKIEAGKLSISPSENNISDLIHELVQPHSIHAQQKEITFTLWLDPAIAHCLLFDDVRLTQILNNLINNAIKFTVQGNIHLAVDMIQESASQQRLTFSITDTGIGIKPEDLQRLFQPFVQVEQNSNRRFSGTGLGLSICHQLAQLMGGEIVAKSDINIGTTFSVTIPLPVVEKKSVKPLHKHCGLLGDIDDQYLELYLQSWQCSYTKIAISNNAKLPAFILTNKINTIIVKDTWLADHNIDSAWFKANLPSINVITISSPSHFFTQNTSDGYNVSCNPLLPDVFYQALAKQTCKNTLFPEITSMEKRAYTYEQAVAKGRYILVAEDHPINQQILKQQLEQLNYAVDIVDNGQKALDALSNNSYDLLLTDCHMPELDGFELVKAIRKKEQKLDAKPLPVLALTADALSNEQFFKEIGFDAYLIKPITLDELNTVLNQWLPSIDCYNVTSTYDHIVPDDLTDNDNTMDLVNINELIDIFGDSETTYTLLDQYLASCFEDQHELNIAINENNIELVSLVIHRIKGAARVMTFHQLDALCIDVEKDIQQHRIDTLQHHYESLIALVGQLTQQIDNLKGN</sequence>
<evidence type="ECO:0000256" key="8">
    <source>
        <dbReference type="ARBA" id="ARBA00022840"/>
    </source>
</evidence>
<dbReference type="CDD" id="cd01007">
    <property type="entry name" value="PBP2_BvgS_HisK_like"/>
    <property type="match status" value="1"/>
</dbReference>
<dbReference type="InterPro" id="IPR036097">
    <property type="entry name" value="HisK_dim/P_sf"/>
</dbReference>
<evidence type="ECO:0000256" key="2">
    <source>
        <dbReference type="ARBA" id="ARBA00004651"/>
    </source>
</evidence>
<keyword evidence="11 14" id="KW-0472">Membrane</keyword>
<dbReference type="SMART" id="SM00388">
    <property type="entry name" value="HisKA"/>
    <property type="match status" value="1"/>
</dbReference>
<dbReference type="SUPFAM" id="SSF47384">
    <property type="entry name" value="Homodimeric domain of signal transducing histidine kinase"/>
    <property type="match status" value="1"/>
</dbReference>
<dbReference type="InterPro" id="IPR036890">
    <property type="entry name" value="HATPase_C_sf"/>
</dbReference>
<feature type="domain" description="Histidine kinase" evidence="16">
    <location>
        <begin position="685"/>
        <end position="906"/>
    </location>
</feature>
<organism evidence="19 20">
    <name type="scientific">Photobacterium angustum</name>
    <dbReference type="NCBI Taxonomy" id="661"/>
    <lineage>
        <taxon>Bacteria</taxon>
        <taxon>Pseudomonadati</taxon>
        <taxon>Pseudomonadota</taxon>
        <taxon>Gammaproteobacteria</taxon>
        <taxon>Vibrionales</taxon>
        <taxon>Vibrionaceae</taxon>
        <taxon>Photobacterium</taxon>
    </lineage>
</organism>
<dbReference type="Gene3D" id="3.30.565.10">
    <property type="entry name" value="Histidine kinase-like ATPase, C-terminal domain"/>
    <property type="match status" value="1"/>
</dbReference>
<dbReference type="InterPro" id="IPR004358">
    <property type="entry name" value="Sig_transdc_His_kin-like_C"/>
</dbReference>
<evidence type="ECO:0000256" key="14">
    <source>
        <dbReference type="SAM" id="Phobius"/>
    </source>
</evidence>
<dbReference type="SMART" id="SM00387">
    <property type="entry name" value="HATPase_c"/>
    <property type="match status" value="1"/>
</dbReference>
<dbReference type="GO" id="GO:0005886">
    <property type="term" value="C:plasma membrane"/>
    <property type="evidence" value="ECO:0007669"/>
    <property type="project" value="UniProtKB-SubCell"/>
</dbReference>
<evidence type="ECO:0000256" key="4">
    <source>
        <dbReference type="ARBA" id="ARBA00022475"/>
    </source>
</evidence>
<comment type="caution">
    <text evidence="19">The sequence shown here is derived from an EMBL/GenBank/DDBJ whole genome shotgun (WGS) entry which is preliminary data.</text>
</comment>
<dbReference type="SMART" id="SM00448">
    <property type="entry name" value="REC"/>
    <property type="match status" value="1"/>
</dbReference>
<evidence type="ECO:0000256" key="1">
    <source>
        <dbReference type="ARBA" id="ARBA00000085"/>
    </source>
</evidence>
<dbReference type="Gene3D" id="3.40.50.2300">
    <property type="match status" value="1"/>
</dbReference>
<dbReference type="FunFam" id="3.30.565.10:FF:000010">
    <property type="entry name" value="Sensor histidine kinase RcsC"/>
    <property type="match status" value="1"/>
</dbReference>
<keyword evidence="5 13" id="KW-0597">Phosphoprotein</keyword>
<dbReference type="PROSITE" id="PS50110">
    <property type="entry name" value="RESPONSE_REGULATORY"/>
    <property type="match status" value="1"/>
</dbReference>
<dbReference type="GO" id="GO:0005524">
    <property type="term" value="F:ATP binding"/>
    <property type="evidence" value="ECO:0007669"/>
    <property type="project" value="UniProtKB-KW"/>
</dbReference>
<feature type="domain" description="HPt" evidence="18">
    <location>
        <begin position="1215"/>
        <end position="1311"/>
    </location>
</feature>